<protein>
    <submittedName>
        <fullName evidence="1">Uncharacterized protein</fullName>
    </submittedName>
</protein>
<dbReference type="EMBL" id="JBBMEW010000029">
    <property type="protein sequence ID" value="MEQ2529178.1"/>
    <property type="molecule type" value="Genomic_DNA"/>
</dbReference>
<sequence length="156" mass="18214">MFNNKKNSLVNVHFHSGIYKFELPYLSNNNVPDENGIVPVYNCDVEMHIGDQRDLDNGFIASIIISAKKKGVGTTNFIEHLATTIKKEFIDGVVRPQNGSVHGHIRWIERNHYPKENFQLVKLEWDEKEQSYHTPKWLGIDENDWILTNHRLNPYE</sequence>
<reference evidence="1" key="1">
    <citation type="submission" date="2024-03" db="EMBL/GenBank/DDBJ databases">
        <title>Human intestinal bacterial collection.</title>
        <authorList>
            <person name="Pauvert C."/>
            <person name="Hitch T.C.A."/>
            <person name="Clavel T."/>
        </authorList>
    </citation>
    <scope>NUCLEOTIDE SEQUENCE</scope>
    <source>
        <strain evidence="1">CLA-AA-H227</strain>
    </source>
</reference>
<comment type="caution">
    <text evidence="1">The sequence shown here is derived from an EMBL/GenBank/DDBJ whole genome shotgun (WGS) entry which is preliminary data.</text>
</comment>
<dbReference type="Proteomes" id="UP001439875">
    <property type="component" value="Unassembled WGS sequence"/>
</dbReference>
<evidence type="ECO:0000313" key="2">
    <source>
        <dbReference type="Proteomes" id="UP001439875"/>
    </source>
</evidence>
<organism evidence="1 2">
    <name type="scientific">Robertmurraya yapensis</name>
    <name type="common">ex Hitch et al 2024</name>
    <dbReference type="NCBI Taxonomy" id="3133160"/>
    <lineage>
        <taxon>Bacteria</taxon>
        <taxon>Bacillati</taxon>
        <taxon>Bacillota</taxon>
        <taxon>Bacilli</taxon>
        <taxon>Bacillales</taxon>
        <taxon>Bacillaceae</taxon>
        <taxon>Robertmurraya</taxon>
    </lineage>
</organism>
<gene>
    <name evidence="1" type="ORF">WMO40_21115</name>
</gene>
<keyword evidence="2" id="KW-1185">Reference proteome</keyword>
<accession>A0ACC6SH80</accession>
<name>A0ACC6SH80_9BACI</name>
<proteinExistence type="predicted"/>
<evidence type="ECO:0000313" key="1">
    <source>
        <dbReference type="EMBL" id="MEQ2529178.1"/>
    </source>
</evidence>